<keyword evidence="5" id="KW-0804">Transcription</keyword>
<feature type="domain" description="Myb-like" evidence="8">
    <location>
        <begin position="154"/>
        <end position="197"/>
    </location>
</feature>
<evidence type="ECO:0000259" key="9">
    <source>
        <dbReference type="PROSITE" id="PS51294"/>
    </source>
</evidence>
<feature type="domain" description="HTH myb-type" evidence="9">
    <location>
        <begin position="149"/>
        <end position="201"/>
    </location>
</feature>
<evidence type="ECO:0000259" key="8">
    <source>
        <dbReference type="PROSITE" id="PS50090"/>
    </source>
</evidence>
<name>A0A8T2QAB4_CERRI</name>
<feature type="region of interest" description="Disordered" evidence="7">
    <location>
        <begin position="354"/>
        <end position="386"/>
    </location>
</feature>
<keyword evidence="2" id="KW-0677">Repeat</keyword>
<dbReference type="PANTHER" id="PTHR47996:SF3">
    <property type="entry name" value="TRANSCRIPTION FACTOR DUO1"/>
    <property type="match status" value="1"/>
</dbReference>
<dbReference type="Gene3D" id="1.10.10.60">
    <property type="entry name" value="Homeodomain-like"/>
    <property type="match status" value="2"/>
</dbReference>
<gene>
    <name evidence="10" type="ORF">KP509_36G012300</name>
</gene>
<evidence type="ECO:0000256" key="5">
    <source>
        <dbReference type="ARBA" id="ARBA00023163"/>
    </source>
</evidence>
<accession>A0A8T2QAB4</accession>
<dbReference type="FunFam" id="1.10.10.60:FF:000351">
    <property type="entry name" value="Transcription factor GAMYB"/>
    <property type="match status" value="1"/>
</dbReference>
<dbReference type="CDD" id="cd00167">
    <property type="entry name" value="SANT"/>
    <property type="match status" value="2"/>
</dbReference>
<feature type="domain" description="Myb-like" evidence="8">
    <location>
        <begin position="92"/>
        <end position="144"/>
    </location>
</feature>
<dbReference type="PROSITE" id="PS50090">
    <property type="entry name" value="MYB_LIKE"/>
    <property type="match status" value="2"/>
</dbReference>
<dbReference type="GO" id="GO:0003677">
    <property type="term" value="F:DNA binding"/>
    <property type="evidence" value="ECO:0007669"/>
    <property type="project" value="UniProtKB-KW"/>
</dbReference>
<evidence type="ECO:0000256" key="3">
    <source>
        <dbReference type="ARBA" id="ARBA00023015"/>
    </source>
</evidence>
<keyword evidence="4" id="KW-0238">DNA-binding</keyword>
<comment type="subcellular location">
    <subcellularLocation>
        <location evidence="1">Nucleus</location>
    </subcellularLocation>
</comment>
<sequence>MQAHCTPFTLILLHLHISNHSLTHSILSFIPSVNPTARKLPLGTPLRADITAFVDRPHVLRHADTPWQIYRHMSTSTGTAQQVTMKRGDLQDQILRKGPWMPEEDEILVEYVNQYGPRDWSSIRSKGLLPRTGKSCRLRWVNKLKPDLKRSGCKFSPEEERLVVEMQAKLGNKWAKIASYLPGRTDNDVKNFWSTRQKRLLRALQRPPGAGAGVATAAGSFSSRSSACSYRPGDGPHFSQFLSHTDPLFHESTVDPLGKSQCFSEFVFFQMQSPTCSGGNVMHSGSSFMQTLDEDEGESLFIRGQPVGDLRRLKHPVGGLNTMCELSTINATDDVFMVKLQDLVPNESVAAFTDSSDNVNGKLAPASKNARSGKERRSRPRREPFRTGFENITAENRDMHVLLGGVTSESGLQDLIACSSLLTQPHDMLIQGCSATPLQDDANSLRSDLNHIRTCESINDLKPPYELYGLSMDVPPTHPDDHMDVFLNMQLTYESSGCSTAPTTASTISASGRPDSPGLGGLCELPPFAISRWDKLPLLYHDEPSLPVQPDCCNIVNIKEEVLDSSSGSPDSVLASFPSDVFDALEPLSGPSSSGWWQD</sequence>
<keyword evidence="3" id="KW-0805">Transcription regulation</keyword>
<dbReference type="OrthoDB" id="2143914at2759"/>
<dbReference type="AlphaFoldDB" id="A0A8T2QAB4"/>
<dbReference type="Proteomes" id="UP000825935">
    <property type="component" value="Chromosome 36"/>
</dbReference>
<evidence type="ECO:0000313" key="10">
    <source>
        <dbReference type="EMBL" id="KAH7280739.1"/>
    </source>
</evidence>
<evidence type="ECO:0000256" key="1">
    <source>
        <dbReference type="ARBA" id="ARBA00004123"/>
    </source>
</evidence>
<dbReference type="InterPro" id="IPR009057">
    <property type="entry name" value="Homeodomain-like_sf"/>
</dbReference>
<dbReference type="PANTHER" id="PTHR47996">
    <property type="entry name" value="TRANSCRIPTION FACTOR DUO1"/>
    <property type="match status" value="1"/>
</dbReference>
<dbReference type="Pfam" id="PF00249">
    <property type="entry name" value="Myb_DNA-binding"/>
    <property type="match status" value="2"/>
</dbReference>
<organism evidence="10 11">
    <name type="scientific">Ceratopteris richardii</name>
    <name type="common">Triangle waterfern</name>
    <dbReference type="NCBI Taxonomy" id="49495"/>
    <lineage>
        <taxon>Eukaryota</taxon>
        <taxon>Viridiplantae</taxon>
        <taxon>Streptophyta</taxon>
        <taxon>Embryophyta</taxon>
        <taxon>Tracheophyta</taxon>
        <taxon>Polypodiopsida</taxon>
        <taxon>Polypodiidae</taxon>
        <taxon>Polypodiales</taxon>
        <taxon>Pteridineae</taxon>
        <taxon>Pteridaceae</taxon>
        <taxon>Parkerioideae</taxon>
        <taxon>Ceratopteris</taxon>
    </lineage>
</organism>
<dbReference type="PROSITE" id="PS51294">
    <property type="entry name" value="HTH_MYB"/>
    <property type="match status" value="2"/>
</dbReference>
<dbReference type="SMART" id="SM00717">
    <property type="entry name" value="SANT"/>
    <property type="match status" value="2"/>
</dbReference>
<reference evidence="10" key="1">
    <citation type="submission" date="2021-08" db="EMBL/GenBank/DDBJ databases">
        <title>WGS assembly of Ceratopteris richardii.</title>
        <authorList>
            <person name="Marchant D.B."/>
            <person name="Chen G."/>
            <person name="Jenkins J."/>
            <person name="Shu S."/>
            <person name="Leebens-Mack J."/>
            <person name="Grimwood J."/>
            <person name="Schmutz J."/>
            <person name="Soltis P."/>
            <person name="Soltis D."/>
            <person name="Chen Z.-H."/>
        </authorList>
    </citation>
    <scope>NUCLEOTIDE SEQUENCE</scope>
    <source>
        <strain evidence="10">Whitten #5841</strain>
        <tissue evidence="10">Leaf</tissue>
    </source>
</reference>
<keyword evidence="11" id="KW-1185">Reference proteome</keyword>
<evidence type="ECO:0000256" key="4">
    <source>
        <dbReference type="ARBA" id="ARBA00023125"/>
    </source>
</evidence>
<dbReference type="InterPro" id="IPR001005">
    <property type="entry name" value="SANT/Myb"/>
</dbReference>
<evidence type="ECO:0000256" key="7">
    <source>
        <dbReference type="SAM" id="MobiDB-lite"/>
    </source>
</evidence>
<keyword evidence="6" id="KW-0539">Nucleus</keyword>
<dbReference type="SUPFAM" id="SSF46689">
    <property type="entry name" value="Homeodomain-like"/>
    <property type="match status" value="1"/>
</dbReference>
<evidence type="ECO:0000256" key="6">
    <source>
        <dbReference type="ARBA" id="ARBA00023242"/>
    </source>
</evidence>
<dbReference type="GO" id="GO:0005634">
    <property type="term" value="C:nucleus"/>
    <property type="evidence" value="ECO:0007669"/>
    <property type="project" value="UniProtKB-SubCell"/>
</dbReference>
<dbReference type="EMBL" id="CM035441">
    <property type="protein sequence ID" value="KAH7280739.1"/>
    <property type="molecule type" value="Genomic_DNA"/>
</dbReference>
<proteinExistence type="predicted"/>
<comment type="caution">
    <text evidence="10">The sequence shown here is derived from an EMBL/GenBank/DDBJ whole genome shotgun (WGS) entry which is preliminary data.</text>
</comment>
<evidence type="ECO:0000313" key="11">
    <source>
        <dbReference type="Proteomes" id="UP000825935"/>
    </source>
</evidence>
<evidence type="ECO:0000256" key="2">
    <source>
        <dbReference type="ARBA" id="ARBA00022737"/>
    </source>
</evidence>
<dbReference type="InterPro" id="IPR017930">
    <property type="entry name" value="Myb_dom"/>
</dbReference>
<feature type="domain" description="HTH myb-type" evidence="9">
    <location>
        <begin position="92"/>
        <end position="148"/>
    </location>
</feature>
<dbReference type="InterPro" id="IPR053106">
    <property type="entry name" value="Plant_Male-Germline_Reg_TFs"/>
</dbReference>
<dbReference type="FunFam" id="1.10.10.60:FF:000060">
    <property type="entry name" value="MYB transcription factor"/>
    <property type="match status" value="1"/>
</dbReference>
<protein>
    <submittedName>
        <fullName evidence="10">Uncharacterized protein</fullName>
    </submittedName>
</protein>